<dbReference type="Gene3D" id="1.10.287.110">
    <property type="entry name" value="DnaJ domain"/>
    <property type="match status" value="1"/>
</dbReference>
<feature type="compositionally biased region" description="Basic and acidic residues" evidence="2">
    <location>
        <begin position="338"/>
        <end position="378"/>
    </location>
</feature>
<dbReference type="SMART" id="SM00271">
    <property type="entry name" value="DnaJ"/>
    <property type="match status" value="1"/>
</dbReference>
<dbReference type="Pfam" id="PF00226">
    <property type="entry name" value="DnaJ"/>
    <property type="match status" value="1"/>
</dbReference>
<dbReference type="Pfam" id="PF14901">
    <property type="entry name" value="Jiv90"/>
    <property type="match status" value="1"/>
</dbReference>
<evidence type="ECO:0000313" key="5">
    <source>
        <dbReference type="EMBL" id="KAH3695773.1"/>
    </source>
</evidence>
<keyword evidence="6" id="KW-1185">Reference proteome</keyword>
<name>A0A9D3Y8C8_DREPO</name>
<keyword evidence="3" id="KW-0812">Transmembrane</keyword>
<reference evidence="5" key="1">
    <citation type="journal article" date="2019" name="bioRxiv">
        <title>The Genome of the Zebra Mussel, Dreissena polymorpha: A Resource for Invasive Species Research.</title>
        <authorList>
            <person name="McCartney M.A."/>
            <person name="Auch B."/>
            <person name="Kono T."/>
            <person name="Mallez S."/>
            <person name="Zhang Y."/>
            <person name="Obille A."/>
            <person name="Becker A."/>
            <person name="Abrahante J.E."/>
            <person name="Garbe J."/>
            <person name="Badalamenti J.P."/>
            <person name="Herman A."/>
            <person name="Mangelson H."/>
            <person name="Liachko I."/>
            <person name="Sullivan S."/>
            <person name="Sone E.D."/>
            <person name="Koren S."/>
            <person name="Silverstein K.A.T."/>
            <person name="Beckman K.B."/>
            <person name="Gohl D.M."/>
        </authorList>
    </citation>
    <scope>NUCLEOTIDE SEQUENCE</scope>
    <source>
        <strain evidence="5">Duluth1</strain>
        <tissue evidence="5">Whole animal</tissue>
    </source>
</reference>
<keyword evidence="3" id="KW-0472">Membrane</keyword>
<dbReference type="Proteomes" id="UP000828390">
    <property type="component" value="Unassembled WGS sequence"/>
</dbReference>
<sequence length="862" mass="96190">MDEKKRRGVDRQFSSRDADFGVFQPMDGPSNSYPSYSDWTPFSGLSHPPPSNDAYGWDSFVTPPTSPATFSPEINSANYFAEFEKMMSSIGKPNNTNFDSCADDTEKLASTPLAQSLFEALSAQSSMMGPMSAPLITGQTQMDFGSVSQDGYEIYAEALKKLALSSSYDSYDQFCDTEPFDPSPTLSPSPKELILEDTGNNSTKPSYSEVAKILKSSPASDKGKEETGSSVRGSSESHASRSFKGTKKFVPRPVRGRNNSVPGDVRPSISPDSKYGLDDFGDVGKRAEKEEFTAGLTGIHLTRKNSTSSLSSGTSGIEEIHLMSNNSNNICDSEIPKFEKISNKEKERDEKAKNDMKTESPKPFFDAKRIFETKDTNKRQQSQKKVADEDSPPLLNNGKPSVSEWSANLTHKKSTHYINNNLRDSHKKTNQNPSSDCKETRPESLYPEPSGKSEKSTKSRTGSSKVRESAAKSDMPLQTNFDHELIDEWVSSLYEKGKLCLNQLWTLLLMVVLLLFSIVVYLVSGTIHICSWLWVKLWTFLEKRVFKGKMFGAHGWGKGQPEPMRKVGLEENIALPSTGDEAMQRLLACKGKDPYSILGLKATATDDDIKKYYRRQAVLVHPDKNQQAGAEEAFKILGHAFDLIGDASKRQAYNRQLQEAKEAEAAMHEFNDLLTKLQEKLFQASNMMRCDNCGGKHKRVPVERPWYSARYCNRCSIRHSAKEGDVWAETSMLGFLWHYYACMEGKVYDITEWVACKRDFFKHMQANAHHVFYRIATEGNRGGHHTNRNSGNNANSEADLEDFISHLFHQAMNEGGGAGSGPGAAPGTQSWQPSQPNSSRPWPSQTQTSDTAGKRRKKKRKH</sequence>
<dbReference type="InterPro" id="IPR036869">
    <property type="entry name" value="J_dom_sf"/>
</dbReference>
<dbReference type="InterPro" id="IPR052317">
    <property type="entry name" value="Viral_replicn-host_int_reg"/>
</dbReference>
<feature type="domain" description="J" evidence="4">
    <location>
        <begin position="593"/>
        <end position="657"/>
    </location>
</feature>
<feature type="compositionally biased region" description="Polar residues" evidence="2">
    <location>
        <begin position="828"/>
        <end position="851"/>
    </location>
</feature>
<evidence type="ECO:0000256" key="1">
    <source>
        <dbReference type="SAM" id="Coils"/>
    </source>
</evidence>
<feature type="region of interest" description="Disordered" evidence="2">
    <location>
        <begin position="419"/>
        <end position="474"/>
    </location>
</feature>
<evidence type="ECO:0000313" key="6">
    <source>
        <dbReference type="Proteomes" id="UP000828390"/>
    </source>
</evidence>
<evidence type="ECO:0000259" key="4">
    <source>
        <dbReference type="PROSITE" id="PS50076"/>
    </source>
</evidence>
<dbReference type="PANTHER" id="PTHR44665:SF1">
    <property type="entry name" value="DNAJ HOMOLOG SUBFAMILY C MEMBER 14"/>
    <property type="match status" value="1"/>
</dbReference>
<evidence type="ECO:0000256" key="3">
    <source>
        <dbReference type="SAM" id="Phobius"/>
    </source>
</evidence>
<proteinExistence type="predicted"/>
<accession>A0A9D3Y8C8</accession>
<comment type="caution">
    <text evidence="5">The sequence shown here is derived from an EMBL/GenBank/DDBJ whole genome shotgun (WGS) entry which is preliminary data.</text>
</comment>
<dbReference type="PRINTS" id="PR00625">
    <property type="entry name" value="JDOMAIN"/>
</dbReference>
<dbReference type="CDD" id="cd06257">
    <property type="entry name" value="DnaJ"/>
    <property type="match status" value="1"/>
</dbReference>
<feature type="compositionally biased region" description="Polar residues" evidence="2">
    <location>
        <begin position="228"/>
        <end position="237"/>
    </location>
</feature>
<dbReference type="EMBL" id="JAIWYP010000016">
    <property type="protein sequence ID" value="KAH3695773.1"/>
    <property type="molecule type" value="Genomic_DNA"/>
</dbReference>
<protein>
    <recommendedName>
        <fullName evidence="4">J domain-containing protein</fullName>
    </recommendedName>
</protein>
<dbReference type="OrthoDB" id="1507364at2759"/>
<dbReference type="InterPro" id="IPR032843">
    <property type="entry name" value="Jiv"/>
</dbReference>
<feature type="transmembrane region" description="Helical" evidence="3">
    <location>
        <begin position="504"/>
        <end position="535"/>
    </location>
</feature>
<dbReference type="InterPro" id="IPR001623">
    <property type="entry name" value="DnaJ_domain"/>
</dbReference>
<evidence type="ECO:0000256" key="2">
    <source>
        <dbReference type="SAM" id="MobiDB-lite"/>
    </source>
</evidence>
<keyword evidence="1" id="KW-0175">Coiled coil</keyword>
<dbReference type="SUPFAM" id="SSF46565">
    <property type="entry name" value="Chaperone J-domain"/>
    <property type="match status" value="1"/>
</dbReference>
<feature type="coiled-coil region" evidence="1">
    <location>
        <begin position="653"/>
        <end position="680"/>
    </location>
</feature>
<keyword evidence="3" id="KW-1133">Transmembrane helix</keyword>
<feature type="region of interest" description="Disordered" evidence="2">
    <location>
        <begin position="175"/>
        <end position="281"/>
    </location>
</feature>
<feature type="compositionally biased region" description="Basic and acidic residues" evidence="2">
    <location>
        <begin position="1"/>
        <end position="19"/>
    </location>
</feature>
<feature type="region of interest" description="Disordered" evidence="2">
    <location>
        <begin position="338"/>
        <end position="404"/>
    </location>
</feature>
<dbReference type="PANTHER" id="PTHR44665">
    <property type="entry name" value="DNAJ HOMOLOG SUBFAMILY C MEMBER 14"/>
    <property type="match status" value="1"/>
</dbReference>
<gene>
    <name evidence="5" type="ORF">DPMN_083232</name>
</gene>
<dbReference type="PROSITE" id="PS50076">
    <property type="entry name" value="DNAJ_2"/>
    <property type="match status" value="1"/>
</dbReference>
<reference evidence="5" key="2">
    <citation type="submission" date="2020-11" db="EMBL/GenBank/DDBJ databases">
        <authorList>
            <person name="McCartney M.A."/>
            <person name="Auch B."/>
            <person name="Kono T."/>
            <person name="Mallez S."/>
            <person name="Becker A."/>
            <person name="Gohl D.M."/>
            <person name="Silverstein K.A.T."/>
            <person name="Koren S."/>
            <person name="Bechman K.B."/>
            <person name="Herman A."/>
            <person name="Abrahante J.E."/>
            <person name="Garbe J."/>
        </authorList>
    </citation>
    <scope>NUCLEOTIDE SEQUENCE</scope>
    <source>
        <strain evidence="5">Duluth1</strain>
        <tissue evidence="5">Whole animal</tissue>
    </source>
</reference>
<feature type="region of interest" description="Disordered" evidence="2">
    <location>
        <begin position="812"/>
        <end position="862"/>
    </location>
</feature>
<dbReference type="AlphaFoldDB" id="A0A9D3Y8C8"/>
<feature type="region of interest" description="Disordered" evidence="2">
    <location>
        <begin position="1"/>
        <end position="29"/>
    </location>
</feature>
<feature type="compositionally biased region" description="Gly residues" evidence="2">
    <location>
        <begin position="814"/>
        <end position="824"/>
    </location>
</feature>
<organism evidence="5 6">
    <name type="scientific">Dreissena polymorpha</name>
    <name type="common">Zebra mussel</name>
    <name type="synonym">Mytilus polymorpha</name>
    <dbReference type="NCBI Taxonomy" id="45954"/>
    <lineage>
        <taxon>Eukaryota</taxon>
        <taxon>Metazoa</taxon>
        <taxon>Spiralia</taxon>
        <taxon>Lophotrochozoa</taxon>
        <taxon>Mollusca</taxon>
        <taxon>Bivalvia</taxon>
        <taxon>Autobranchia</taxon>
        <taxon>Heteroconchia</taxon>
        <taxon>Euheterodonta</taxon>
        <taxon>Imparidentia</taxon>
        <taxon>Neoheterodontei</taxon>
        <taxon>Myida</taxon>
        <taxon>Dreissenoidea</taxon>
        <taxon>Dreissenidae</taxon>
        <taxon>Dreissena</taxon>
    </lineage>
</organism>